<feature type="region of interest" description="Disordered" evidence="2">
    <location>
        <begin position="26"/>
        <end position="53"/>
    </location>
</feature>
<protein>
    <submittedName>
        <fullName evidence="4">ABC transporter substrate-binding protein</fullName>
    </submittedName>
</protein>
<feature type="signal peptide" evidence="3">
    <location>
        <begin position="1"/>
        <end position="22"/>
    </location>
</feature>
<evidence type="ECO:0000256" key="2">
    <source>
        <dbReference type="SAM" id="MobiDB-lite"/>
    </source>
</evidence>
<proteinExistence type="predicted"/>
<dbReference type="Proteomes" id="UP001596047">
    <property type="component" value="Unassembled WGS sequence"/>
</dbReference>
<dbReference type="EMBL" id="JBHSOW010000040">
    <property type="protein sequence ID" value="MFC5649628.1"/>
    <property type="molecule type" value="Genomic_DNA"/>
</dbReference>
<feature type="compositionally biased region" description="Low complexity" evidence="2">
    <location>
        <begin position="26"/>
        <end position="36"/>
    </location>
</feature>
<evidence type="ECO:0000313" key="5">
    <source>
        <dbReference type="Proteomes" id="UP001596047"/>
    </source>
</evidence>
<accession>A0ABW0VW17</accession>
<dbReference type="SUPFAM" id="SSF53850">
    <property type="entry name" value="Periplasmic binding protein-like II"/>
    <property type="match status" value="1"/>
</dbReference>
<dbReference type="PROSITE" id="PS51257">
    <property type="entry name" value="PROKAR_LIPOPROTEIN"/>
    <property type="match status" value="1"/>
</dbReference>
<comment type="caution">
    <text evidence="4">The sequence shown here is derived from an EMBL/GenBank/DDBJ whole genome shotgun (WGS) entry which is preliminary data.</text>
</comment>
<evidence type="ECO:0000256" key="3">
    <source>
        <dbReference type="SAM" id="SignalP"/>
    </source>
</evidence>
<evidence type="ECO:0000313" key="4">
    <source>
        <dbReference type="EMBL" id="MFC5649628.1"/>
    </source>
</evidence>
<dbReference type="InterPro" id="IPR050490">
    <property type="entry name" value="Bact_solute-bd_prot1"/>
</dbReference>
<evidence type="ECO:0000256" key="1">
    <source>
        <dbReference type="ARBA" id="ARBA00022729"/>
    </source>
</evidence>
<name>A0ABW0VW17_9BACL</name>
<dbReference type="PANTHER" id="PTHR43649">
    <property type="entry name" value="ARABINOSE-BINDING PROTEIN-RELATED"/>
    <property type="match status" value="1"/>
</dbReference>
<feature type="chain" id="PRO_5045889190" evidence="3">
    <location>
        <begin position="23"/>
        <end position="553"/>
    </location>
</feature>
<keyword evidence="5" id="KW-1185">Reference proteome</keyword>
<reference evidence="5" key="1">
    <citation type="journal article" date="2019" name="Int. J. Syst. Evol. Microbiol.">
        <title>The Global Catalogue of Microorganisms (GCM) 10K type strain sequencing project: providing services to taxonomists for standard genome sequencing and annotation.</title>
        <authorList>
            <consortium name="The Broad Institute Genomics Platform"/>
            <consortium name="The Broad Institute Genome Sequencing Center for Infectious Disease"/>
            <person name="Wu L."/>
            <person name="Ma J."/>
        </authorList>
    </citation>
    <scope>NUCLEOTIDE SEQUENCE [LARGE SCALE GENOMIC DNA]</scope>
    <source>
        <strain evidence="5">CGMCC 1.3240</strain>
    </source>
</reference>
<dbReference type="RefSeq" id="WP_379188160.1">
    <property type="nucleotide sequence ID" value="NZ_JBHSOW010000040.1"/>
</dbReference>
<gene>
    <name evidence="4" type="ORF">ACFPYJ_10950</name>
</gene>
<dbReference type="Gene3D" id="3.40.190.10">
    <property type="entry name" value="Periplasmic binding protein-like II"/>
    <property type="match status" value="2"/>
</dbReference>
<organism evidence="4 5">
    <name type="scientific">Paenibacillus solisilvae</name>
    <dbReference type="NCBI Taxonomy" id="2486751"/>
    <lineage>
        <taxon>Bacteria</taxon>
        <taxon>Bacillati</taxon>
        <taxon>Bacillota</taxon>
        <taxon>Bacilli</taxon>
        <taxon>Bacillales</taxon>
        <taxon>Paenibacillaceae</taxon>
        <taxon>Paenibacillus</taxon>
    </lineage>
</organism>
<dbReference type="PANTHER" id="PTHR43649:SF33">
    <property type="entry name" value="POLYGALACTURONAN_RHAMNOGALACTURONAN-BINDING PROTEIN YTCQ"/>
    <property type="match status" value="1"/>
</dbReference>
<sequence>MKVSKMGSILLTCVLSVSMVSACSSSNGNGDNSGSGTAKGNEPSNTEKKAEEAAGLNPSGFPIVNDKITVKGFAAKLFANADWNNLKLWQEYEKATNIHMEWDTTQKDSLKEKRNILLAGGEYPEVFYASAFSRSDLFKYGKQGVFLPLNDLIDKYAPHFKALMAKYPIIGKGIKMPDGNIYGLPTLYDPEFKSVFYNTPWVKKEWLDKLGLAEPQNLDDFYNMLKAFKEKDPNGNGKQDEIAWGAVGTTGLLGYLKGSFGLNNHGNSNAYVDTDPKTGKLRFVATDPGYKELLQYVNKLYKDGLLEKDIVSVKSEEIDAKGTGGLLAVIDNVDPVAIYNQQGYVGLPVLKGPHGDQMYTYIGSPLGNIGMFVLTDKAKNQEAMIRWMDYFYSDEGIKLFFMGWKDETYKEQADGTIDYTDEIKKNPDGLSLDQAISQYLVWPGGYYPGFVKQQFFKGAEGLPTSVENAKKSEALTLKQDQIWPAFNFTSEEQTELTTLATDIQTYVDEMRDKFIVGDASFDKWDEYAATLNKMGLDRYIQIYQAALDRFTTE</sequence>
<keyword evidence="1 3" id="KW-0732">Signal</keyword>